<accession>A0ACC1A2X2</accession>
<reference evidence="2" key="1">
    <citation type="journal article" date="2023" name="G3 (Bethesda)">
        <title>Genome assembly and association tests identify interacting loci associated with vigor, precocity, and sex in interspecific pistachio rootstocks.</title>
        <authorList>
            <person name="Palmer W."/>
            <person name="Jacygrad E."/>
            <person name="Sagayaradj S."/>
            <person name="Cavanaugh K."/>
            <person name="Han R."/>
            <person name="Bertier L."/>
            <person name="Beede B."/>
            <person name="Kafkas S."/>
            <person name="Golino D."/>
            <person name="Preece J."/>
            <person name="Michelmore R."/>
        </authorList>
    </citation>
    <scope>NUCLEOTIDE SEQUENCE [LARGE SCALE GENOMIC DNA]</scope>
</reference>
<sequence>MKCGFGQIASHVAAKITAEAVDYYGGIANHTMFVQELVNIITPDELAMQYKAGSTALCFAATSGIKKIAEVMVNKNKKLSSIRGSKGATTLCMAALLGHIQNGVVIGNLILTNT</sequence>
<dbReference type="EMBL" id="CM047908">
    <property type="protein sequence ID" value="KAJ0081295.1"/>
    <property type="molecule type" value="Genomic_DNA"/>
</dbReference>
<proteinExistence type="predicted"/>
<evidence type="ECO:0000313" key="1">
    <source>
        <dbReference type="EMBL" id="KAJ0081295.1"/>
    </source>
</evidence>
<evidence type="ECO:0000313" key="2">
    <source>
        <dbReference type="Proteomes" id="UP001164250"/>
    </source>
</evidence>
<keyword evidence="2" id="KW-1185">Reference proteome</keyword>
<dbReference type="Proteomes" id="UP001164250">
    <property type="component" value="Chromosome 12"/>
</dbReference>
<organism evidence="1 2">
    <name type="scientific">Pistacia atlantica</name>
    <dbReference type="NCBI Taxonomy" id="434234"/>
    <lineage>
        <taxon>Eukaryota</taxon>
        <taxon>Viridiplantae</taxon>
        <taxon>Streptophyta</taxon>
        <taxon>Embryophyta</taxon>
        <taxon>Tracheophyta</taxon>
        <taxon>Spermatophyta</taxon>
        <taxon>Magnoliopsida</taxon>
        <taxon>eudicotyledons</taxon>
        <taxon>Gunneridae</taxon>
        <taxon>Pentapetalae</taxon>
        <taxon>rosids</taxon>
        <taxon>malvids</taxon>
        <taxon>Sapindales</taxon>
        <taxon>Anacardiaceae</taxon>
        <taxon>Pistacia</taxon>
    </lineage>
</organism>
<gene>
    <name evidence="1" type="ORF">Patl1_12361</name>
</gene>
<protein>
    <submittedName>
        <fullName evidence="1">Uncharacterized protein</fullName>
    </submittedName>
</protein>
<comment type="caution">
    <text evidence="1">The sequence shown here is derived from an EMBL/GenBank/DDBJ whole genome shotgun (WGS) entry which is preliminary data.</text>
</comment>
<name>A0ACC1A2X2_9ROSI</name>